<protein>
    <submittedName>
        <fullName evidence="1">Uncharacterized protein</fullName>
    </submittedName>
</protein>
<dbReference type="AlphaFoldDB" id="X0UHL9"/>
<name>X0UHL9_9ZZZZ</name>
<dbReference type="EMBL" id="BARS01027590">
    <property type="protein sequence ID" value="GAF99887.1"/>
    <property type="molecule type" value="Genomic_DNA"/>
</dbReference>
<organism evidence="1">
    <name type="scientific">marine sediment metagenome</name>
    <dbReference type="NCBI Taxonomy" id="412755"/>
    <lineage>
        <taxon>unclassified sequences</taxon>
        <taxon>metagenomes</taxon>
        <taxon>ecological metagenomes</taxon>
    </lineage>
</organism>
<feature type="non-terminal residue" evidence="1">
    <location>
        <position position="1"/>
    </location>
</feature>
<evidence type="ECO:0000313" key="1">
    <source>
        <dbReference type="EMBL" id="GAF99887.1"/>
    </source>
</evidence>
<gene>
    <name evidence="1" type="ORF">S01H1_43312</name>
</gene>
<accession>X0UHL9</accession>
<sequence length="142" mass="15401">LTRFSQPSMWVDWPNYINGLSNGDNTLSGAGRYISEQPKDINKTNLGAKNHIDLSTLVANEINRVQLTSSRLNVNEQYREIGATTAVSLLAVMAVINAHGGAVTSLRESGTYMEANSDYVRNPAGTGPDSLLEIAFFLPTLT</sequence>
<proteinExistence type="predicted"/>
<reference evidence="1" key="1">
    <citation type="journal article" date="2014" name="Front. Microbiol.">
        <title>High frequency of phylogenetically diverse reductive dehalogenase-homologous genes in deep subseafloor sedimentary metagenomes.</title>
        <authorList>
            <person name="Kawai M."/>
            <person name="Futagami T."/>
            <person name="Toyoda A."/>
            <person name="Takaki Y."/>
            <person name="Nishi S."/>
            <person name="Hori S."/>
            <person name="Arai W."/>
            <person name="Tsubouchi T."/>
            <person name="Morono Y."/>
            <person name="Uchiyama I."/>
            <person name="Ito T."/>
            <person name="Fujiyama A."/>
            <person name="Inagaki F."/>
            <person name="Takami H."/>
        </authorList>
    </citation>
    <scope>NUCLEOTIDE SEQUENCE</scope>
    <source>
        <strain evidence="1">Expedition CK06-06</strain>
    </source>
</reference>
<comment type="caution">
    <text evidence="1">The sequence shown here is derived from an EMBL/GenBank/DDBJ whole genome shotgun (WGS) entry which is preliminary data.</text>
</comment>